<evidence type="ECO:0000256" key="1">
    <source>
        <dbReference type="SAM" id="MobiDB-lite"/>
    </source>
</evidence>
<organism evidence="2 3">
    <name type="scientific">Pseudomonas plecoglossicida</name>
    <dbReference type="NCBI Taxonomy" id="70775"/>
    <lineage>
        <taxon>Bacteria</taxon>
        <taxon>Pseudomonadati</taxon>
        <taxon>Pseudomonadota</taxon>
        <taxon>Gammaproteobacteria</taxon>
        <taxon>Pseudomonadales</taxon>
        <taxon>Pseudomonadaceae</taxon>
        <taxon>Pseudomonas</taxon>
    </lineage>
</organism>
<evidence type="ECO:0000313" key="2">
    <source>
        <dbReference type="EMBL" id="PTU53090.1"/>
    </source>
</evidence>
<name>A0A2R7UN05_PSEDL</name>
<dbReference type="RefSeq" id="WP_108480261.1">
    <property type="nucleotide sequence ID" value="NZ_QANO01000088.1"/>
</dbReference>
<protein>
    <submittedName>
        <fullName evidence="2">Uncharacterized protein</fullName>
    </submittedName>
</protein>
<proteinExistence type="predicted"/>
<gene>
    <name evidence="2" type="ORF">DBB42_06260</name>
</gene>
<dbReference type="Proteomes" id="UP000244874">
    <property type="component" value="Unassembled WGS sequence"/>
</dbReference>
<dbReference type="EMBL" id="QANO01000088">
    <property type="protein sequence ID" value="PTU53090.1"/>
    <property type="molecule type" value="Genomic_DNA"/>
</dbReference>
<feature type="compositionally biased region" description="Low complexity" evidence="1">
    <location>
        <begin position="340"/>
        <end position="354"/>
    </location>
</feature>
<accession>A0A2R7UN05</accession>
<reference evidence="2 3" key="1">
    <citation type="submission" date="2018-04" db="EMBL/GenBank/DDBJ databases">
        <authorList>
            <person name="Go L.Y."/>
            <person name="Mitchell J.A."/>
        </authorList>
    </citation>
    <scope>NUCLEOTIDE SEQUENCE [LARGE SCALE GENOMIC DNA]</scope>
    <source>
        <strain evidence="2 3">KCJK7865</strain>
    </source>
</reference>
<sequence length="354" mass="39435">MTSKPYPRTLQAAKIEGATAENFVPLEALRKGIDIVIPWSDDFRAGGTIKLHLSGGGSGTFHELDIDEFPPEQDLRDYFQPEEIRDLWDSKVELYYFDQNLNRSPISTYSFAAELYRPRVPGIIDNEGLPWSQAAQGFTINIPAYEGASAGELIRLFLIGQHPNSSFILETEVIETGEQTVFFINETISSALSGGMVYLHYHVINTTIERSSRPLSFMMGSLVAAPIAKYVLWAGGDMPFVLNPIDEPKGKYPFITNFGLSLERDDEVFFLVLDDRSWQNEVIVQKISTPTLSADFLASKPIIDNFNNSVFLIATLLRRHGKVLASNSNLVNFPEDSTKQRPAAGPQAAIAQPR</sequence>
<feature type="region of interest" description="Disordered" evidence="1">
    <location>
        <begin position="334"/>
        <end position="354"/>
    </location>
</feature>
<evidence type="ECO:0000313" key="3">
    <source>
        <dbReference type="Proteomes" id="UP000244874"/>
    </source>
</evidence>
<comment type="caution">
    <text evidence="2">The sequence shown here is derived from an EMBL/GenBank/DDBJ whole genome shotgun (WGS) entry which is preliminary data.</text>
</comment>
<dbReference type="AlphaFoldDB" id="A0A2R7UN05"/>